<keyword evidence="9" id="KW-1185">Reference proteome</keyword>
<comment type="subcellular location">
    <subcellularLocation>
        <location evidence="1">Cell membrane</location>
    </subcellularLocation>
    <subcellularLocation>
        <location evidence="2">Cytoplasm</location>
        <location evidence="2">Cytosol</location>
    </subcellularLocation>
</comment>
<keyword evidence="3" id="KW-1003">Cell membrane</keyword>
<evidence type="ECO:0000313" key="9">
    <source>
        <dbReference type="Proteomes" id="UP000479710"/>
    </source>
</evidence>
<dbReference type="PANTHER" id="PTHR31220">
    <property type="entry name" value="HYCCIN RELATED"/>
    <property type="match status" value="1"/>
</dbReference>
<accession>A0A6G1DF44</accession>
<feature type="region of interest" description="Disordered" evidence="7">
    <location>
        <begin position="247"/>
        <end position="266"/>
    </location>
</feature>
<dbReference type="Pfam" id="PF09790">
    <property type="entry name" value="Hyccin"/>
    <property type="match status" value="1"/>
</dbReference>
<protein>
    <recommendedName>
        <fullName evidence="10">Hyccin</fullName>
    </recommendedName>
</protein>
<dbReference type="GO" id="GO:0046854">
    <property type="term" value="P:phosphatidylinositol phosphate biosynthetic process"/>
    <property type="evidence" value="ECO:0007669"/>
    <property type="project" value="TreeGrafter"/>
</dbReference>
<reference evidence="8 9" key="1">
    <citation type="submission" date="2019-11" db="EMBL/GenBank/DDBJ databases">
        <title>Whole genome sequence of Oryza granulata.</title>
        <authorList>
            <person name="Li W."/>
        </authorList>
    </citation>
    <scope>NUCLEOTIDE SEQUENCE [LARGE SCALE GENOMIC DNA]</scope>
    <source>
        <strain evidence="9">cv. Menghai</strain>
        <tissue evidence="8">Leaf</tissue>
    </source>
</reference>
<feature type="compositionally biased region" description="Low complexity" evidence="7">
    <location>
        <begin position="25"/>
        <end position="36"/>
    </location>
</feature>
<comment type="caution">
    <text evidence="8">The sequence shown here is derived from an EMBL/GenBank/DDBJ whole genome shotgun (WGS) entry which is preliminary data.</text>
</comment>
<evidence type="ECO:0000256" key="1">
    <source>
        <dbReference type="ARBA" id="ARBA00004236"/>
    </source>
</evidence>
<feature type="region of interest" description="Disordered" evidence="7">
    <location>
        <begin position="1"/>
        <end position="36"/>
    </location>
</feature>
<evidence type="ECO:0000256" key="5">
    <source>
        <dbReference type="ARBA" id="ARBA00023136"/>
    </source>
</evidence>
<name>A0A6G1DF44_9ORYZ</name>
<evidence type="ECO:0000256" key="3">
    <source>
        <dbReference type="ARBA" id="ARBA00022475"/>
    </source>
</evidence>
<sequence length="369" mass="39203">MGYKSRSHAIDAITLTSSPPPPPTTTTMTSDTSPQPIQSARAAVDSLATVLGGAFPDTLASADDPAAVLLHDTGVARAVVGRLRGAGSGVGNDGLCRWLYDAFQSNLPELQLAVLRFVPALAAVYMSRAVSRKPLAGFEAVLLALYAHAAAQRGAGEPETVTLPNLANPSVYHDAKVPPKTKAAELDVAVLSPALEPHGTMRATRRARIVGAVLELYHGKLALMPLSSKMDFCEFCVAWAGNRSKLDDKPRVAPASKTEGGATAAAADEKWRRVPLPWELFQPALRIVAHCLLGPTNSDELKAQAAHAAECLYWRAAETMDARALLATRSLVRLSQMTEEPIPEPSFSGGVENMAELEAMRANILSTKN</sequence>
<evidence type="ECO:0000256" key="4">
    <source>
        <dbReference type="ARBA" id="ARBA00022490"/>
    </source>
</evidence>
<dbReference type="EMBL" id="SPHZ02000006">
    <property type="protein sequence ID" value="KAF0910343.1"/>
    <property type="molecule type" value="Genomic_DNA"/>
</dbReference>
<dbReference type="AlphaFoldDB" id="A0A6G1DF44"/>
<evidence type="ECO:0008006" key="10">
    <source>
        <dbReference type="Google" id="ProtNLM"/>
    </source>
</evidence>
<keyword evidence="4" id="KW-0963">Cytoplasm</keyword>
<evidence type="ECO:0000256" key="6">
    <source>
        <dbReference type="ARBA" id="ARBA00034482"/>
    </source>
</evidence>
<comment type="similarity">
    <text evidence="6">Belongs to the Hyccin family.</text>
</comment>
<dbReference type="GO" id="GO:0005829">
    <property type="term" value="C:cytosol"/>
    <property type="evidence" value="ECO:0007669"/>
    <property type="project" value="UniProtKB-SubCell"/>
</dbReference>
<dbReference type="GO" id="GO:0072659">
    <property type="term" value="P:protein localization to plasma membrane"/>
    <property type="evidence" value="ECO:0007669"/>
    <property type="project" value="TreeGrafter"/>
</dbReference>
<gene>
    <name evidence="8" type="ORF">E2562_001523</name>
</gene>
<organism evidence="8 9">
    <name type="scientific">Oryza meyeriana var. granulata</name>
    <dbReference type="NCBI Taxonomy" id="110450"/>
    <lineage>
        <taxon>Eukaryota</taxon>
        <taxon>Viridiplantae</taxon>
        <taxon>Streptophyta</taxon>
        <taxon>Embryophyta</taxon>
        <taxon>Tracheophyta</taxon>
        <taxon>Spermatophyta</taxon>
        <taxon>Magnoliopsida</taxon>
        <taxon>Liliopsida</taxon>
        <taxon>Poales</taxon>
        <taxon>Poaceae</taxon>
        <taxon>BOP clade</taxon>
        <taxon>Oryzoideae</taxon>
        <taxon>Oryzeae</taxon>
        <taxon>Oryzinae</taxon>
        <taxon>Oryza</taxon>
        <taxon>Oryza meyeriana</taxon>
    </lineage>
</organism>
<feature type="compositionally biased region" description="Low complexity" evidence="7">
    <location>
        <begin position="255"/>
        <end position="266"/>
    </location>
</feature>
<evidence type="ECO:0000256" key="7">
    <source>
        <dbReference type="SAM" id="MobiDB-lite"/>
    </source>
</evidence>
<dbReference type="OrthoDB" id="18937at2759"/>
<dbReference type="InterPro" id="IPR018619">
    <property type="entry name" value="Hyccin"/>
</dbReference>
<dbReference type="Proteomes" id="UP000479710">
    <property type="component" value="Unassembled WGS sequence"/>
</dbReference>
<dbReference type="PANTHER" id="PTHR31220:SF10">
    <property type="entry name" value="HYCCIN"/>
    <property type="match status" value="1"/>
</dbReference>
<evidence type="ECO:0000313" key="8">
    <source>
        <dbReference type="EMBL" id="KAF0910343.1"/>
    </source>
</evidence>
<keyword evidence="5" id="KW-0472">Membrane</keyword>
<dbReference type="GO" id="GO:0005886">
    <property type="term" value="C:plasma membrane"/>
    <property type="evidence" value="ECO:0007669"/>
    <property type="project" value="UniProtKB-SubCell"/>
</dbReference>
<proteinExistence type="inferred from homology"/>
<evidence type="ECO:0000256" key="2">
    <source>
        <dbReference type="ARBA" id="ARBA00004514"/>
    </source>
</evidence>